<name>A0A6C0JUB6_9ZZZZ</name>
<dbReference type="AlphaFoldDB" id="A0A6C0JUB6"/>
<proteinExistence type="predicted"/>
<sequence>MMCNPVLHGKLGLKCPCFTKNNPTYGNSQAPEKDTSVMTTMSQILTPRDKELLKPRIVEVPFEDDPFVQDWKGWKRHVWNVSNFYGTAPLVISGEKISGFNLSNSFVGRIAHIVSDNRGLVVTGARGSKLVITFQDDLYNIQFSVMALRDKMTVTVDDVDLPAKSFMFGRNVKNSKNDFVGGKEVPDYEGSADLLFKFPLVKKVEITFNNRLVLSDILFKK</sequence>
<reference evidence="1" key="1">
    <citation type="journal article" date="2020" name="Nature">
        <title>Giant virus diversity and host interactions through global metagenomics.</title>
        <authorList>
            <person name="Schulz F."/>
            <person name="Roux S."/>
            <person name="Paez-Espino D."/>
            <person name="Jungbluth S."/>
            <person name="Walsh D.A."/>
            <person name="Denef V.J."/>
            <person name="McMahon K.D."/>
            <person name="Konstantinidis K.T."/>
            <person name="Eloe-Fadrosh E.A."/>
            <person name="Kyrpides N.C."/>
            <person name="Woyke T."/>
        </authorList>
    </citation>
    <scope>NUCLEOTIDE SEQUENCE</scope>
    <source>
        <strain evidence="1">GVMAG-S-1062768-28</strain>
    </source>
</reference>
<accession>A0A6C0JUB6</accession>
<organism evidence="1">
    <name type="scientific">viral metagenome</name>
    <dbReference type="NCBI Taxonomy" id="1070528"/>
    <lineage>
        <taxon>unclassified sequences</taxon>
        <taxon>metagenomes</taxon>
        <taxon>organismal metagenomes</taxon>
    </lineage>
</organism>
<dbReference type="EMBL" id="MN740697">
    <property type="protein sequence ID" value="QHU08511.1"/>
    <property type="molecule type" value="Genomic_DNA"/>
</dbReference>
<protein>
    <submittedName>
        <fullName evidence="1">Uncharacterized protein</fullName>
    </submittedName>
</protein>
<evidence type="ECO:0000313" key="1">
    <source>
        <dbReference type="EMBL" id="QHU08511.1"/>
    </source>
</evidence>